<comment type="function">
    <text evidence="9">Catalyzes the formation of dTDP-glucose, from dTTP and glucose 1-phosphate, as well as its pyrophosphorolysis.</text>
</comment>
<gene>
    <name evidence="11" type="ORF">GCM10008961_16110</name>
</gene>
<dbReference type="NCBIfam" id="TIGR01207">
    <property type="entry name" value="rmlA"/>
    <property type="match status" value="1"/>
</dbReference>
<evidence type="ECO:0000256" key="1">
    <source>
        <dbReference type="ARBA" id="ARBA00001946"/>
    </source>
</evidence>
<comment type="catalytic activity">
    <reaction evidence="8 9">
        <text>dTTP + alpha-D-glucose 1-phosphate + H(+) = dTDP-alpha-D-glucose + diphosphate</text>
        <dbReference type="Rhea" id="RHEA:15225"/>
        <dbReference type="ChEBI" id="CHEBI:15378"/>
        <dbReference type="ChEBI" id="CHEBI:33019"/>
        <dbReference type="ChEBI" id="CHEBI:37568"/>
        <dbReference type="ChEBI" id="CHEBI:57477"/>
        <dbReference type="ChEBI" id="CHEBI:58601"/>
        <dbReference type="EC" id="2.7.7.24"/>
    </reaction>
</comment>
<dbReference type="Proteomes" id="UP000620633">
    <property type="component" value="Unassembled WGS sequence"/>
</dbReference>
<sequence length="296" mass="32250">MTAHARSGIILAGGSGSRLAPATLAVSKQLLPVYDKPMIYHPLTTLMLAGVRRILVIATPRDLPRFQHLLGSGEQWGLDLHYAEQPAPEGLAQALLIARTFLAGQPSILILGDNLFYGPDLGAQLHRAQTQTVGATLFAYRVRDPSRYGVVELDPAGRPVSIEEKPARPRSPLAVTGLYLFDAQAPAWAQTLKPSARGELEITDLNRLYLHAGQLRVQTLGTGNAWLDMGTHDDLLDASLFVRTLEQRQGVKLASPEETAWRAGWITDAHLRDLARAQAGGAYGQYLQTLSEQENP</sequence>
<dbReference type="EC" id="2.7.7.24" evidence="3 9"/>
<dbReference type="Pfam" id="PF00483">
    <property type="entry name" value="NTP_transferase"/>
    <property type="match status" value="1"/>
</dbReference>
<evidence type="ECO:0000313" key="12">
    <source>
        <dbReference type="Proteomes" id="UP000620633"/>
    </source>
</evidence>
<evidence type="ECO:0000313" key="11">
    <source>
        <dbReference type="EMBL" id="GGS25437.1"/>
    </source>
</evidence>
<protein>
    <recommendedName>
        <fullName evidence="3 9">Glucose-1-phosphate thymidylyltransferase</fullName>
        <ecNumber evidence="3 9">2.7.7.24</ecNumber>
    </recommendedName>
</protein>
<dbReference type="InterPro" id="IPR005835">
    <property type="entry name" value="NTP_transferase_dom"/>
</dbReference>
<evidence type="ECO:0000256" key="3">
    <source>
        <dbReference type="ARBA" id="ARBA00012461"/>
    </source>
</evidence>
<evidence type="ECO:0000259" key="10">
    <source>
        <dbReference type="Pfam" id="PF00483"/>
    </source>
</evidence>
<dbReference type="RefSeq" id="WP_189100642.1">
    <property type="nucleotide sequence ID" value="NZ_BMQO01000005.1"/>
</dbReference>
<keyword evidence="4 9" id="KW-0808">Transferase</keyword>
<keyword evidence="5 9" id="KW-0548">Nucleotidyltransferase</keyword>
<dbReference type="InterPro" id="IPR005907">
    <property type="entry name" value="G1P_thy_trans_s"/>
</dbReference>
<keyword evidence="6 9" id="KW-0479">Metal-binding</keyword>
<proteinExistence type="inferred from homology"/>
<evidence type="ECO:0000256" key="7">
    <source>
        <dbReference type="ARBA" id="ARBA00022842"/>
    </source>
</evidence>
<dbReference type="CDD" id="cd02538">
    <property type="entry name" value="G1P_TT_short"/>
    <property type="match status" value="1"/>
</dbReference>
<feature type="domain" description="Nucleotidyl transferase" evidence="10">
    <location>
        <begin position="8"/>
        <end position="242"/>
    </location>
</feature>
<dbReference type="InterPro" id="IPR029044">
    <property type="entry name" value="Nucleotide-diphossugar_trans"/>
</dbReference>
<evidence type="ECO:0000256" key="9">
    <source>
        <dbReference type="RuleBase" id="RU003706"/>
    </source>
</evidence>
<dbReference type="Gene3D" id="3.90.550.10">
    <property type="entry name" value="Spore Coat Polysaccharide Biosynthesis Protein SpsA, Chain A"/>
    <property type="match status" value="1"/>
</dbReference>
<comment type="similarity">
    <text evidence="2 9">Belongs to the glucose-1-phosphate thymidylyltransferase family.</text>
</comment>
<keyword evidence="12" id="KW-1185">Reference proteome</keyword>
<reference evidence="12" key="1">
    <citation type="journal article" date="2019" name="Int. J. Syst. Evol. Microbiol.">
        <title>The Global Catalogue of Microorganisms (GCM) 10K type strain sequencing project: providing services to taxonomists for standard genome sequencing and annotation.</title>
        <authorList>
            <consortium name="The Broad Institute Genomics Platform"/>
            <consortium name="The Broad Institute Genome Sequencing Center for Infectious Disease"/>
            <person name="Wu L."/>
            <person name="Ma J."/>
        </authorList>
    </citation>
    <scope>NUCLEOTIDE SEQUENCE [LARGE SCALE GENOMIC DNA]</scope>
    <source>
        <strain evidence="12">JCM 31406</strain>
    </source>
</reference>
<evidence type="ECO:0000256" key="8">
    <source>
        <dbReference type="ARBA" id="ARBA00049336"/>
    </source>
</evidence>
<evidence type="ECO:0000256" key="5">
    <source>
        <dbReference type="ARBA" id="ARBA00022695"/>
    </source>
</evidence>
<comment type="cofactor">
    <cofactor evidence="1">
        <name>Mg(2+)</name>
        <dbReference type="ChEBI" id="CHEBI:18420"/>
    </cofactor>
</comment>
<evidence type="ECO:0000256" key="2">
    <source>
        <dbReference type="ARBA" id="ARBA00010480"/>
    </source>
</evidence>
<keyword evidence="7 9" id="KW-0460">Magnesium</keyword>
<comment type="caution">
    <text evidence="11">The sequence shown here is derived from an EMBL/GenBank/DDBJ whole genome shotgun (WGS) entry which is preliminary data.</text>
</comment>
<dbReference type="PANTHER" id="PTHR43532:SF1">
    <property type="entry name" value="GLUCOSE-1-PHOSPHATE THYMIDYLYLTRANSFERASE 1"/>
    <property type="match status" value="1"/>
</dbReference>
<name>A0ABQ2SIC4_9DEIO</name>
<dbReference type="SUPFAM" id="SSF53448">
    <property type="entry name" value="Nucleotide-diphospho-sugar transferases"/>
    <property type="match status" value="1"/>
</dbReference>
<accession>A0ABQ2SIC4</accession>
<evidence type="ECO:0000256" key="4">
    <source>
        <dbReference type="ARBA" id="ARBA00022679"/>
    </source>
</evidence>
<dbReference type="PANTHER" id="PTHR43532">
    <property type="entry name" value="GLUCOSE-1-PHOSPHATE THYMIDYLYLTRANSFERASE"/>
    <property type="match status" value="1"/>
</dbReference>
<evidence type="ECO:0000256" key="6">
    <source>
        <dbReference type="ARBA" id="ARBA00022723"/>
    </source>
</evidence>
<dbReference type="EMBL" id="BMQO01000005">
    <property type="protein sequence ID" value="GGS25437.1"/>
    <property type="molecule type" value="Genomic_DNA"/>
</dbReference>
<organism evidence="11 12">
    <name type="scientific">Deinococcus knuensis</name>
    <dbReference type="NCBI Taxonomy" id="1837380"/>
    <lineage>
        <taxon>Bacteria</taxon>
        <taxon>Thermotogati</taxon>
        <taxon>Deinococcota</taxon>
        <taxon>Deinococci</taxon>
        <taxon>Deinococcales</taxon>
        <taxon>Deinococcaceae</taxon>
        <taxon>Deinococcus</taxon>
    </lineage>
</organism>